<protein>
    <submittedName>
        <fullName evidence="1">Uncharacterized protein</fullName>
    </submittedName>
</protein>
<dbReference type="Proteomes" id="UP000316083">
    <property type="component" value="Unassembled WGS sequence"/>
</dbReference>
<gene>
    <name evidence="1" type="ORF">FBZ82_12616</name>
</gene>
<organism evidence="1 2">
    <name type="scientific">Azospirillum brasilense</name>
    <dbReference type="NCBI Taxonomy" id="192"/>
    <lineage>
        <taxon>Bacteria</taxon>
        <taxon>Pseudomonadati</taxon>
        <taxon>Pseudomonadota</taxon>
        <taxon>Alphaproteobacteria</taxon>
        <taxon>Rhodospirillales</taxon>
        <taxon>Azospirillaceae</taxon>
        <taxon>Azospirillum</taxon>
    </lineage>
</organism>
<sequence length="169" mass="18789">MNADITLSELGQINDIAWTMYREGVPPDQARFWARRARVSIERVLAKGCSEAGVAPEIATTLAKRREDEIFRLYTLFSRAGGAPWDFYPVREHGEKLGKTLRGVAEADLEAAMAPYLDPIKADLMRRGFPEEDAEGWCEEIAGESGMWMDDDPPAEWLALCGDEAPASP</sequence>
<accession>A0A560AFX5</accession>
<evidence type="ECO:0000313" key="1">
    <source>
        <dbReference type="EMBL" id="TWA59255.1"/>
    </source>
</evidence>
<name>A0A560AFX5_AZOBR</name>
<reference evidence="1 2" key="1">
    <citation type="submission" date="2019-06" db="EMBL/GenBank/DDBJ databases">
        <title>Genomic Encyclopedia of Type Strains, Phase IV (KMG-V): Genome sequencing to study the core and pangenomes of soil and plant-associated prokaryotes.</title>
        <authorList>
            <person name="Whitman W."/>
        </authorList>
    </citation>
    <scope>NUCLEOTIDE SEQUENCE [LARGE SCALE GENOMIC DNA]</scope>
    <source>
        <strain evidence="1 2">BR 11796</strain>
    </source>
</reference>
<comment type="caution">
    <text evidence="1">The sequence shown here is derived from an EMBL/GenBank/DDBJ whole genome shotgun (WGS) entry which is preliminary data.</text>
</comment>
<dbReference type="EMBL" id="VITF01000026">
    <property type="protein sequence ID" value="TWA59255.1"/>
    <property type="molecule type" value="Genomic_DNA"/>
</dbReference>
<evidence type="ECO:0000313" key="2">
    <source>
        <dbReference type="Proteomes" id="UP000316083"/>
    </source>
</evidence>
<proteinExistence type="predicted"/>
<dbReference type="AlphaFoldDB" id="A0A560AFX5"/>
<dbReference type="RefSeq" id="WP_145679975.1">
    <property type="nucleotide sequence ID" value="NZ_VITF01000026.1"/>
</dbReference>